<dbReference type="AlphaFoldDB" id="A0A291QJA4"/>
<organism evidence="1 2">
    <name type="scientific">Streptomyces formicae</name>
    <dbReference type="NCBI Taxonomy" id="1616117"/>
    <lineage>
        <taxon>Bacteria</taxon>
        <taxon>Bacillati</taxon>
        <taxon>Actinomycetota</taxon>
        <taxon>Actinomycetes</taxon>
        <taxon>Kitasatosporales</taxon>
        <taxon>Streptomycetaceae</taxon>
        <taxon>Streptomyces</taxon>
    </lineage>
</organism>
<dbReference type="Proteomes" id="UP000221011">
    <property type="component" value="Chromosome"/>
</dbReference>
<dbReference type="EMBL" id="CP022685">
    <property type="protein sequence ID" value="ATL31586.1"/>
    <property type="molecule type" value="Genomic_DNA"/>
</dbReference>
<evidence type="ECO:0000313" key="1">
    <source>
        <dbReference type="EMBL" id="ATL31586.1"/>
    </source>
</evidence>
<gene>
    <name evidence="1" type="ORF">KY5_6568</name>
</gene>
<proteinExistence type="predicted"/>
<keyword evidence="2" id="KW-1185">Reference proteome</keyword>
<dbReference type="KEGG" id="sfk:KY5_6568"/>
<name>A0A291QJA4_9ACTN</name>
<dbReference type="RefSeq" id="WP_098245683.1">
    <property type="nucleotide sequence ID" value="NZ_CP022685.1"/>
</dbReference>
<evidence type="ECO:0000313" key="2">
    <source>
        <dbReference type="Proteomes" id="UP000221011"/>
    </source>
</evidence>
<sequence length="120" mass="12744">MTTVNSTNAVTPKFQKDVQEAARDASAEAIGGNVGEVWRSAQWWSPGNGAWDLPISLSVINPNSTVVITASEVDGNGNRFVGSAPFQVDNIAPGSGVVWFKINIGWGSPLPMRTDVVVFN</sequence>
<protein>
    <submittedName>
        <fullName evidence="1">Uncharacterized protein</fullName>
    </submittedName>
</protein>
<accession>A0A291QJA4</accession>
<reference evidence="1 2" key="1">
    <citation type="submission" date="2017-08" db="EMBL/GenBank/DDBJ databases">
        <title>Complete Genome Sequence of Streptomyces formicae KY5, the formicamycin producer.</title>
        <authorList>
            <person name="Holmes N.A."/>
            <person name="Devine R."/>
            <person name="Qin Z."/>
            <person name="Seipke R.F."/>
            <person name="Wilkinson B."/>
            <person name="Hutchings M.I."/>
        </authorList>
    </citation>
    <scope>NUCLEOTIDE SEQUENCE [LARGE SCALE GENOMIC DNA]</scope>
    <source>
        <strain evidence="1 2">KY5</strain>
    </source>
</reference>